<keyword evidence="8" id="KW-1133">Transmembrane helix</keyword>
<reference evidence="13 14" key="1">
    <citation type="submission" date="2014-04" db="EMBL/GenBank/DDBJ databases">
        <authorList>
            <consortium name="DOE Joint Genome Institute"/>
            <person name="Kuo A."/>
            <person name="Kohler A."/>
            <person name="Jargeat P."/>
            <person name="Nagy L.G."/>
            <person name="Floudas D."/>
            <person name="Copeland A."/>
            <person name="Barry K.W."/>
            <person name="Cichocki N."/>
            <person name="Veneault-Fourrey C."/>
            <person name="LaButti K."/>
            <person name="Lindquist E.A."/>
            <person name="Lipzen A."/>
            <person name="Lundell T."/>
            <person name="Morin E."/>
            <person name="Murat C."/>
            <person name="Sun H."/>
            <person name="Tunlid A."/>
            <person name="Henrissat B."/>
            <person name="Grigoriev I.V."/>
            <person name="Hibbett D.S."/>
            <person name="Martin F."/>
            <person name="Nordberg H.P."/>
            <person name="Cantor M.N."/>
            <person name="Hua S.X."/>
        </authorList>
    </citation>
    <scope>NUCLEOTIDE SEQUENCE [LARGE SCALE GENOMIC DNA]</scope>
    <source>
        <strain evidence="13 14">Ve08.2h10</strain>
    </source>
</reference>
<feature type="region of interest" description="Disordered" evidence="12">
    <location>
        <begin position="310"/>
        <end position="342"/>
    </location>
</feature>
<comment type="subcellular location">
    <subcellularLocation>
        <location evidence="1">Mitochondrion inner membrane</location>
        <topology evidence="1">Single-pass membrane protein</topology>
    </subcellularLocation>
</comment>
<keyword evidence="14" id="KW-1185">Reference proteome</keyword>
<evidence type="ECO:0000256" key="8">
    <source>
        <dbReference type="ARBA" id="ARBA00022989"/>
    </source>
</evidence>
<keyword evidence="9" id="KW-0811">Translocation</keyword>
<reference evidence="14" key="2">
    <citation type="submission" date="2015-01" db="EMBL/GenBank/DDBJ databases">
        <title>Evolutionary Origins and Diversification of the Mycorrhizal Mutualists.</title>
        <authorList>
            <consortium name="DOE Joint Genome Institute"/>
            <consortium name="Mycorrhizal Genomics Consortium"/>
            <person name="Kohler A."/>
            <person name="Kuo A."/>
            <person name="Nagy L.G."/>
            <person name="Floudas D."/>
            <person name="Copeland A."/>
            <person name="Barry K.W."/>
            <person name="Cichocki N."/>
            <person name="Veneault-Fourrey C."/>
            <person name="LaButti K."/>
            <person name="Lindquist E.A."/>
            <person name="Lipzen A."/>
            <person name="Lundell T."/>
            <person name="Morin E."/>
            <person name="Murat C."/>
            <person name="Riley R."/>
            <person name="Ohm R."/>
            <person name="Sun H."/>
            <person name="Tunlid A."/>
            <person name="Henrissat B."/>
            <person name="Grigoriev I.V."/>
            <person name="Hibbett D.S."/>
            <person name="Martin F."/>
        </authorList>
    </citation>
    <scope>NUCLEOTIDE SEQUENCE [LARGE SCALE GENOMIC DNA]</scope>
    <source>
        <strain evidence="14">Ve08.2h10</strain>
    </source>
</reference>
<gene>
    <name evidence="13" type="ORF">PAXRUDRAFT_31752</name>
</gene>
<protein>
    <recommendedName>
        <fullName evidence="3">Mitochondrial import inner membrane translocase subunit TIM54</fullName>
    </recommendedName>
</protein>
<evidence type="ECO:0000256" key="4">
    <source>
        <dbReference type="ARBA" id="ARBA00022448"/>
    </source>
</evidence>
<sequence length="471" mass="52740">MDQQAPPRKSGVRSALEHTGIPASWLSARPRLPSRNWCIFISITSSLISYYAYDRHQARAIRQSYIDRVKHLGEEPMGSLERPRKVVVYGAKWPGDEDHLRAVRFFKKYVKPVLVAAAIDYDIVGTRHSGDLADRIASDVIKERRVALGIDPPAMFPVALPNQLTPEQQSARELEGGVILIGRHTLKEYMAGLKRGWGGGLDRVDREDELAQELASDGKFDELPTSPASSLHYPPTASSPPSIDSTPPTTLPPHPPLLLLPCINYVGFRYIPHMIWGVFNERHKTRIGCEAAYSLIVNTTRDFQGPDLTLESGHGFSLDVQPAEGQETNEKESKVAQGQPQGGDLDFFLSSESVLASHSPLSNIASSRKSYYNSLPARLAAARQLARGEREPTKEEANNPPPSEVELRAERLNKELRWRGEEEGWRIVRPGSGVRWDEKFRGVLRVFENRVDDERAQDKHRDARMGRHDGS</sequence>
<dbReference type="HOGENOM" id="CLU_033744_0_0_1"/>
<dbReference type="PANTHER" id="PTHR12358:SF101">
    <property type="entry name" value="MITOCHONDRIAL IMPORT INNER MEMBRANE TRANSLOCASE SUBUNIT TIM54"/>
    <property type="match status" value="1"/>
</dbReference>
<evidence type="ECO:0000256" key="9">
    <source>
        <dbReference type="ARBA" id="ARBA00023010"/>
    </source>
</evidence>
<dbReference type="AlphaFoldDB" id="A0A0D0E7A4"/>
<accession>A0A0D0E7A4</accession>
<keyword evidence="7" id="KW-0653">Protein transport</keyword>
<dbReference type="InterPro" id="IPR021056">
    <property type="entry name" value="Mt_import_IM_translocase_Tim54"/>
</dbReference>
<dbReference type="GO" id="GO:0015031">
    <property type="term" value="P:protein transport"/>
    <property type="evidence" value="ECO:0007669"/>
    <property type="project" value="UniProtKB-KW"/>
</dbReference>
<keyword evidence="5" id="KW-0812">Transmembrane</keyword>
<dbReference type="EMBL" id="KN824932">
    <property type="protein sequence ID" value="KIK97519.1"/>
    <property type="molecule type" value="Genomic_DNA"/>
</dbReference>
<comment type="similarity">
    <text evidence="2">Belongs to the TIM54 family.</text>
</comment>
<feature type="region of interest" description="Disordered" evidence="12">
    <location>
        <begin position="383"/>
        <end position="405"/>
    </location>
</feature>
<name>A0A0D0E7A4_9AGAM</name>
<dbReference type="OrthoDB" id="5598305at2759"/>
<evidence type="ECO:0000256" key="6">
    <source>
        <dbReference type="ARBA" id="ARBA00022792"/>
    </source>
</evidence>
<proteinExistence type="inferred from homology"/>
<keyword evidence="11" id="KW-0472">Membrane</keyword>
<dbReference type="GO" id="GO:0005743">
    <property type="term" value="C:mitochondrial inner membrane"/>
    <property type="evidence" value="ECO:0007669"/>
    <property type="project" value="UniProtKB-SubCell"/>
</dbReference>
<evidence type="ECO:0000256" key="1">
    <source>
        <dbReference type="ARBA" id="ARBA00004434"/>
    </source>
</evidence>
<feature type="compositionally biased region" description="Basic and acidic residues" evidence="12">
    <location>
        <begin position="386"/>
        <end position="397"/>
    </location>
</feature>
<keyword evidence="4" id="KW-0813">Transport</keyword>
<dbReference type="InterPro" id="IPR050187">
    <property type="entry name" value="Lipid_Phosphate_FormReg"/>
</dbReference>
<dbReference type="Proteomes" id="UP000054538">
    <property type="component" value="Unassembled WGS sequence"/>
</dbReference>
<keyword evidence="6" id="KW-0999">Mitochondrion inner membrane</keyword>
<feature type="region of interest" description="Disordered" evidence="12">
    <location>
        <begin position="451"/>
        <end position="471"/>
    </location>
</feature>
<evidence type="ECO:0000256" key="10">
    <source>
        <dbReference type="ARBA" id="ARBA00023128"/>
    </source>
</evidence>
<organism evidence="13 14">
    <name type="scientific">Paxillus rubicundulus Ve08.2h10</name>
    <dbReference type="NCBI Taxonomy" id="930991"/>
    <lineage>
        <taxon>Eukaryota</taxon>
        <taxon>Fungi</taxon>
        <taxon>Dikarya</taxon>
        <taxon>Basidiomycota</taxon>
        <taxon>Agaricomycotina</taxon>
        <taxon>Agaricomycetes</taxon>
        <taxon>Agaricomycetidae</taxon>
        <taxon>Boletales</taxon>
        <taxon>Paxilineae</taxon>
        <taxon>Paxillaceae</taxon>
        <taxon>Paxillus</taxon>
    </lineage>
</organism>
<evidence type="ECO:0000313" key="13">
    <source>
        <dbReference type="EMBL" id="KIK97519.1"/>
    </source>
</evidence>
<keyword evidence="10" id="KW-0496">Mitochondrion</keyword>
<evidence type="ECO:0000256" key="12">
    <source>
        <dbReference type="SAM" id="MobiDB-lite"/>
    </source>
</evidence>
<evidence type="ECO:0000256" key="5">
    <source>
        <dbReference type="ARBA" id="ARBA00022692"/>
    </source>
</evidence>
<feature type="region of interest" description="Disordered" evidence="12">
    <location>
        <begin position="216"/>
        <end position="250"/>
    </location>
</feature>
<dbReference type="STRING" id="930991.A0A0D0E7A4"/>
<evidence type="ECO:0000256" key="3">
    <source>
        <dbReference type="ARBA" id="ARBA00020796"/>
    </source>
</evidence>
<dbReference type="InParanoid" id="A0A0D0E7A4"/>
<feature type="compositionally biased region" description="Low complexity" evidence="12">
    <location>
        <begin position="234"/>
        <end position="248"/>
    </location>
</feature>
<dbReference type="Pfam" id="PF11711">
    <property type="entry name" value="Tim54"/>
    <property type="match status" value="1"/>
</dbReference>
<evidence type="ECO:0000313" key="14">
    <source>
        <dbReference type="Proteomes" id="UP000054538"/>
    </source>
</evidence>
<evidence type="ECO:0000256" key="7">
    <source>
        <dbReference type="ARBA" id="ARBA00022927"/>
    </source>
</evidence>
<evidence type="ECO:0000256" key="11">
    <source>
        <dbReference type="ARBA" id="ARBA00023136"/>
    </source>
</evidence>
<dbReference type="PANTHER" id="PTHR12358">
    <property type="entry name" value="SPHINGOSINE KINASE"/>
    <property type="match status" value="1"/>
</dbReference>
<evidence type="ECO:0000256" key="2">
    <source>
        <dbReference type="ARBA" id="ARBA00006355"/>
    </source>
</evidence>